<protein>
    <submittedName>
        <fullName evidence="1">Uncharacterized protein</fullName>
    </submittedName>
</protein>
<comment type="caution">
    <text evidence="1">The sequence shown here is derived from an EMBL/GenBank/DDBJ whole genome shotgun (WGS) entry which is preliminary data.</text>
</comment>
<name>A0A1Q9EJ42_SYMMI</name>
<dbReference type="AlphaFoldDB" id="A0A1Q9EJ42"/>
<gene>
    <name evidence="1" type="ORF">AK812_SmicGene9158</name>
</gene>
<sequence>MAKPPGIGDTDDNPAWPDKVWLQDLLNHKFIEQEALIRAILESAPWRALDAHGRQDDGRIGVDAGATLDSQDVASRQIG</sequence>
<dbReference type="Proteomes" id="UP000186817">
    <property type="component" value="Unassembled WGS sequence"/>
</dbReference>
<keyword evidence="2" id="KW-1185">Reference proteome</keyword>
<organism evidence="1 2">
    <name type="scientific">Symbiodinium microadriaticum</name>
    <name type="common">Dinoflagellate</name>
    <name type="synonym">Zooxanthella microadriatica</name>
    <dbReference type="NCBI Taxonomy" id="2951"/>
    <lineage>
        <taxon>Eukaryota</taxon>
        <taxon>Sar</taxon>
        <taxon>Alveolata</taxon>
        <taxon>Dinophyceae</taxon>
        <taxon>Suessiales</taxon>
        <taxon>Symbiodiniaceae</taxon>
        <taxon>Symbiodinium</taxon>
    </lineage>
</organism>
<reference evidence="1 2" key="1">
    <citation type="submission" date="2016-02" db="EMBL/GenBank/DDBJ databases">
        <title>Genome analysis of coral dinoflagellate symbionts highlights evolutionary adaptations to a symbiotic lifestyle.</title>
        <authorList>
            <person name="Aranda M."/>
            <person name="Li Y."/>
            <person name="Liew Y.J."/>
            <person name="Baumgarten S."/>
            <person name="Simakov O."/>
            <person name="Wilson M."/>
            <person name="Piel J."/>
            <person name="Ashoor H."/>
            <person name="Bougouffa S."/>
            <person name="Bajic V.B."/>
            <person name="Ryu T."/>
            <person name="Ravasi T."/>
            <person name="Bayer T."/>
            <person name="Micklem G."/>
            <person name="Kim H."/>
            <person name="Bhak J."/>
            <person name="Lajeunesse T.C."/>
            <person name="Voolstra C.R."/>
        </authorList>
    </citation>
    <scope>NUCLEOTIDE SEQUENCE [LARGE SCALE GENOMIC DNA]</scope>
    <source>
        <strain evidence="1 2">CCMP2467</strain>
    </source>
</reference>
<dbReference type="EMBL" id="LSRX01000138">
    <property type="protein sequence ID" value="OLQ07449.1"/>
    <property type="molecule type" value="Genomic_DNA"/>
</dbReference>
<accession>A0A1Q9EJ42</accession>
<proteinExistence type="predicted"/>
<evidence type="ECO:0000313" key="2">
    <source>
        <dbReference type="Proteomes" id="UP000186817"/>
    </source>
</evidence>
<evidence type="ECO:0000313" key="1">
    <source>
        <dbReference type="EMBL" id="OLQ07449.1"/>
    </source>
</evidence>